<keyword evidence="3" id="KW-0203">Cytokinin biosynthesis</keyword>
<dbReference type="AlphaFoldDB" id="A0A6J1FLX4"/>
<accession>A0A6J1FLX4</accession>
<gene>
    <name evidence="8" type="primary">LOC111445165</name>
</gene>
<dbReference type="InterPro" id="IPR027417">
    <property type="entry name" value="P-loop_NTPase"/>
</dbReference>
<keyword evidence="2" id="KW-0808">Transferase</keyword>
<dbReference type="PANTHER" id="PTHR11088">
    <property type="entry name" value="TRNA DIMETHYLALLYLTRANSFERASE"/>
    <property type="match status" value="1"/>
</dbReference>
<dbReference type="InterPro" id="IPR039657">
    <property type="entry name" value="Dimethylallyltransferase"/>
</dbReference>
<dbReference type="GO" id="GO:0006400">
    <property type="term" value="P:tRNA modification"/>
    <property type="evidence" value="ECO:0007669"/>
    <property type="project" value="TreeGrafter"/>
</dbReference>
<dbReference type="SUPFAM" id="SSF52540">
    <property type="entry name" value="P-loop containing nucleoside triphosphate hydrolases"/>
    <property type="match status" value="1"/>
</dbReference>
<dbReference type="Gene3D" id="3.40.50.300">
    <property type="entry name" value="P-loop containing nucleotide triphosphate hydrolases"/>
    <property type="match status" value="1"/>
</dbReference>
<evidence type="ECO:0000256" key="6">
    <source>
        <dbReference type="SAM" id="MobiDB-lite"/>
    </source>
</evidence>
<dbReference type="GO" id="GO:0005524">
    <property type="term" value="F:ATP binding"/>
    <property type="evidence" value="ECO:0007669"/>
    <property type="project" value="UniProtKB-KW"/>
</dbReference>
<evidence type="ECO:0000313" key="7">
    <source>
        <dbReference type="Proteomes" id="UP000504609"/>
    </source>
</evidence>
<evidence type="ECO:0000313" key="8">
    <source>
        <dbReference type="RefSeq" id="XP_022939170.1"/>
    </source>
</evidence>
<keyword evidence="7" id="KW-1185">Reference proteome</keyword>
<name>A0A6J1FLX4_CUCMO</name>
<keyword evidence="5" id="KW-0067">ATP-binding</keyword>
<organism evidence="7 8">
    <name type="scientific">Cucurbita moschata</name>
    <name type="common">Winter crookneck squash</name>
    <name type="synonym">Cucurbita pepo var. moschata</name>
    <dbReference type="NCBI Taxonomy" id="3662"/>
    <lineage>
        <taxon>Eukaryota</taxon>
        <taxon>Viridiplantae</taxon>
        <taxon>Streptophyta</taxon>
        <taxon>Embryophyta</taxon>
        <taxon>Tracheophyta</taxon>
        <taxon>Spermatophyta</taxon>
        <taxon>Magnoliopsida</taxon>
        <taxon>eudicotyledons</taxon>
        <taxon>Gunneridae</taxon>
        <taxon>Pentapetalae</taxon>
        <taxon>rosids</taxon>
        <taxon>fabids</taxon>
        <taxon>Cucurbitales</taxon>
        <taxon>Cucurbitaceae</taxon>
        <taxon>Cucurbiteae</taxon>
        <taxon>Cucurbita</taxon>
    </lineage>
</organism>
<sequence>MGRKTGSPVCDDSPPLTQSSAPPRTSLLLRSLYVCLPHHSLPMTLSLSFSHSSLHSHFNAPFSCSSRRPRSPLVLSSSSPSHNLILLLGATGSGKSSLSIDLASRFPSEIINSDKMQLYTGLDITTNKLPLSDRRAVPHHLLGDFDPLAGEVSASAFRSHAAAVISGVISRGNLPLVVGGSNSFIHALVTADFDPSHDVFGCSRNRVSTEFRYRCCFLWVDVSFPVLKRYLSKRVDEMLEAGMVRELAEFYDPEIADSETRVGLRKAIGVAEFEEFFRRHHPKGREYKEGRDPVVASAYKEAVRKIKENTWKLTKRQLGKIGRLRRAGWDLKRVDATAAVVAVLGSEAAEKRSEIWEAEVVEASVKIVKRFIA</sequence>
<keyword evidence="4" id="KW-0547">Nucleotide-binding</keyword>
<evidence type="ECO:0000256" key="5">
    <source>
        <dbReference type="ARBA" id="ARBA00022840"/>
    </source>
</evidence>
<evidence type="ECO:0000256" key="2">
    <source>
        <dbReference type="ARBA" id="ARBA00022679"/>
    </source>
</evidence>
<dbReference type="Pfam" id="PF01715">
    <property type="entry name" value="IPPT"/>
    <property type="match status" value="2"/>
</dbReference>
<evidence type="ECO:0000256" key="4">
    <source>
        <dbReference type="ARBA" id="ARBA00022741"/>
    </source>
</evidence>
<evidence type="ECO:0000256" key="1">
    <source>
        <dbReference type="ARBA" id="ARBA00005842"/>
    </source>
</evidence>
<dbReference type="GO" id="GO:0009824">
    <property type="term" value="F:AMP dimethylallyltransferase activity"/>
    <property type="evidence" value="ECO:0007669"/>
    <property type="project" value="TreeGrafter"/>
</dbReference>
<dbReference type="Gene3D" id="1.10.287.890">
    <property type="entry name" value="Crystal structure of tRNA isopentenylpyrophosphate transferase (bh2366) domain"/>
    <property type="match status" value="1"/>
</dbReference>
<evidence type="ECO:0000256" key="3">
    <source>
        <dbReference type="ARBA" id="ARBA00022712"/>
    </source>
</evidence>
<dbReference type="RefSeq" id="XP_022939170.1">
    <property type="nucleotide sequence ID" value="XM_023083402.1"/>
</dbReference>
<dbReference type="GeneID" id="111445165"/>
<dbReference type="GO" id="GO:0009691">
    <property type="term" value="P:cytokinin biosynthetic process"/>
    <property type="evidence" value="ECO:0007669"/>
    <property type="project" value="UniProtKB-KW"/>
</dbReference>
<dbReference type="KEGG" id="cmos:111445165"/>
<feature type="region of interest" description="Disordered" evidence="6">
    <location>
        <begin position="1"/>
        <end position="23"/>
    </location>
</feature>
<dbReference type="GO" id="GO:0052381">
    <property type="term" value="F:tRNA dimethylallyltransferase activity"/>
    <property type="evidence" value="ECO:0007669"/>
    <property type="project" value="TreeGrafter"/>
</dbReference>
<dbReference type="Proteomes" id="UP000504609">
    <property type="component" value="Unplaced"/>
</dbReference>
<dbReference type="GO" id="GO:0005739">
    <property type="term" value="C:mitochondrion"/>
    <property type="evidence" value="ECO:0007669"/>
    <property type="project" value="TreeGrafter"/>
</dbReference>
<comment type="similarity">
    <text evidence="1">Belongs to the IPP transferase family.</text>
</comment>
<dbReference type="PANTHER" id="PTHR11088:SF86">
    <property type="entry name" value="ADENYLATE ISOPENTENYLTRANSFERASE 4-RELATED"/>
    <property type="match status" value="1"/>
</dbReference>
<protein>
    <submittedName>
        <fullName evidence="8">Adenylate isopentenyltransferase-like</fullName>
    </submittedName>
</protein>
<proteinExistence type="inferred from homology"/>
<reference evidence="8" key="1">
    <citation type="submission" date="2025-08" db="UniProtKB">
        <authorList>
            <consortium name="RefSeq"/>
        </authorList>
    </citation>
    <scope>IDENTIFICATION</scope>
    <source>
        <tissue evidence="8">Young leaves</tissue>
    </source>
</reference>